<dbReference type="RefSeq" id="WP_153472362.1">
    <property type="nucleotide sequence ID" value="NZ_QYAZ01000002.1"/>
</dbReference>
<evidence type="ECO:0000313" key="2">
    <source>
        <dbReference type="Proteomes" id="UP000427842"/>
    </source>
</evidence>
<evidence type="ECO:0000313" key="1">
    <source>
        <dbReference type="EMBL" id="KAB8122428.1"/>
    </source>
</evidence>
<accession>A0ABQ6VUB5</accession>
<organism evidence="1 2">
    <name type="scientific">Komagataeibacter medellinensis</name>
    <dbReference type="NCBI Taxonomy" id="1177712"/>
    <lineage>
        <taxon>Bacteria</taxon>
        <taxon>Pseudomonadati</taxon>
        <taxon>Pseudomonadota</taxon>
        <taxon>Alphaproteobacteria</taxon>
        <taxon>Acetobacterales</taxon>
        <taxon>Acetobacteraceae</taxon>
        <taxon>Komagataeibacter</taxon>
    </lineage>
</organism>
<protein>
    <submittedName>
        <fullName evidence="1">Uncharacterized protein</fullName>
    </submittedName>
</protein>
<dbReference type="Proteomes" id="UP000427842">
    <property type="component" value="Unassembled WGS sequence"/>
</dbReference>
<dbReference type="EMBL" id="QYAZ01000002">
    <property type="protein sequence ID" value="KAB8122428.1"/>
    <property type="molecule type" value="Genomic_DNA"/>
</dbReference>
<keyword evidence="2" id="KW-1185">Reference proteome</keyword>
<sequence>MCSSENELISDARQVDLEEMIMQNEEQLVIVRLPLSDIQARVIRMALSSSMKSDQAFIRMVREVGTPIPPCADVETVGYVNPDDIQKSALSLGFAIIEIQEMPNHVYSEVLIRRTDMEAQVAKVAAEKDAEIARLRGALSQVADALAYEINEHSIVDTVWVSPIETMDDFINAALNEGSAA</sequence>
<proteinExistence type="predicted"/>
<gene>
    <name evidence="1" type="ORF">D3W54_14650</name>
</gene>
<comment type="caution">
    <text evidence="1">The sequence shown here is derived from an EMBL/GenBank/DDBJ whole genome shotgun (WGS) entry which is preliminary data.</text>
</comment>
<reference evidence="1 2" key="1">
    <citation type="submission" date="2018-09" db="EMBL/GenBank/DDBJ databases">
        <title>Genome sequence and characterization of the bcs clusters for the production of nanocellulose from the low pH resistant strain Komagataeibacter medellinensis ID13488.</title>
        <authorList>
            <person name="Hernandez-Arriaga A.M."/>
            <person name="Del Cerro C."/>
            <person name="Urbina L."/>
            <person name="Eceiza A."/>
            <person name="Retegi A."/>
            <person name="Prieto M.A."/>
        </authorList>
    </citation>
    <scope>NUCLEOTIDE SEQUENCE [LARGE SCALE GENOMIC DNA]</scope>
    <source>
        <strain evidence="1 2">ID13488</strain>
    </source>
</reference>
<name>A0ABQ6VUB5_9PROT</name>